<evidence type="ECO:0000313" key="3">
    <source>
        <dbReference type="Proteomes" id="UP000886757"/>
    </source>
</evidence>
<accession>A0A9D1D845</accession>
<comment type="caution">
    <text evidence="2">The sequence shown here is derived from an EMBL/GenBank/DDBJ whole genome shotgun (WGS) entry which is preliminary data.</text>
</comment>
<evidence type="ECO:0000313" key="2">
    <source>
        <dbReference type="EMBL" id="HIR12436.1"/>
    </source>
</evidence>
<organism evidence="2 3">
    <name type="scientific">Candidatus Choladousia intestinavium</name>
    <dbReference type="NCBI Taxonomy" id="2840727"/>
    <lineage>
        <taxon>Bacteria</taxon>
        <taxon>Bacillati</taxon>
        <taxon>Bacillota</taxon>
        <taxon>Clostridia</taxon>
        <taxon>Lachnospirales</taxon>
        <taxon>Lachnospiraceae</taxon>
        <taxon>Lachnospiraceae incertae sedis</taxon>
        <taxon>Candidatus Choladousia</taxon>
    </lineage>
</organism>
<gene>
    <name evidence="2" type="ORF">IAB31_00755</name>
</gene>
<dbReference type="Proteomes" id="UP000886757">
    <property type="component" value="Unassembled WGS sequence"/>
</dbReference>
<reference evidence="2" key="1">
    <citation type="submission" date="2020-10" db="EMBL/GenBank/DDBJ databases">
        <authorList>
            <person name="Gilroy R."/>
        </authorList>
    </citation>
    <scope>NUCLEOTIDE SEQUENCE</scope>
    <source>
        <strain evidence="2">ChiSjej4B22-8148</strain>
    </source>
</reference>
<protein>
    <submittedName>
        <fullName evidence="2">Uncharacterized protein</fullName>
    </submittedName>
</protein>
<sequence>MKRAVKETEKPSVKTAAKEAAAAVEKNETVKTVAKAAGRTAKAAEKTVKEAAKKVEEVTTEAKKTVAKAAEKKAVKETVYLQYMGKEISKDDLMKQVKDIWTKQMKKKVGDMKTVTLYLKPEENKAYYVINGDVTGSVEM</sequence>
<dbReference type="Pfam" id="PF20069">
    <property type="entry name" value="DUF6465"/>
    <property type="match status" value="1"/>
</dbReference>
<reference evidence="2" key="2">
    <citation type="journal article" date="2021" name="PeerJ">
        <title>Extensive microbial diversity within the chicken gut microbiome revealed by metagenomics and culture.</title>
        <authorList>
            <person name="Gilroy R."/>
            <person name="Ravi A."/>
            <person name="Getino M."/>
            <person name="Pursley I."/>
            <person name="Horton D.L."/>
            <person name="Alikhan N.F."/>
            <person name="Baker D."/>
            <person name="Gharbi K."/>
            <person name="Hall N."/>
            <person name="Watson M."/>
            <person name="Adriaenssens E.M."/>
            <person name="Foster-Nyarko E."/>
            <person name="Jarju S."/>
            <person name="Secka A."/>
            <person name="Antonio M."/>
            <person name="Oren A."/>
            <person name="Chaudhuri R.R."/>
            <person name="La Ragione R."/>
            <person name="Hildebrand F."/>
            <person name="Pallen M.J."/>
        </authorList>
    </citation>
    <scope>NUCLEOTIDE SEQUENCE</scope>
    <source>
        <strain evidence="2">ChiSjej4B22-8148</strain>
    </source>
</reference>
<dbReference type="AlphaFoldDB" id="A0A9D1D845"/>
<feature type="coiled-coil region" evidence="1">
    <location>
        <begin position="34"/>
        <end position="68"/>
    </location>
</feature>
<proteinExistence type="predicted"/>
<evidence type="ECO:0000256" key="1">
    <source>
        <dbReference type="SAM" id="Coils"/>
    </source>
</evidence>
<name>A0A9D1D845_9FIRM</name>
<keyword evidence="1" id="KW-0175">Coiled coil</keyword>
<dbReference type="InterPro" id="IPR046313">
    <property type="entry name" value="DUF6465"/>
</dbReference>
<dbReference type="EMBL" id="DVGK01000010">
    <property type="protein sequence ID" value="HIR12436.1"/>
    <property type="molecule type" value="Genomic_DNA"/>
</dbReference>